<evidence type="ECO:0000259" key="6">
    <source>
        <dbReference type="SMART" id="SM00856"/>
    </source>
</evidence>
<dbReference type="InterPro" id="IPR011050">
    <property type="entry name" value="Pectin_lyase_fold/virulence"/>
</dbReference>
<gene>
    <name evidence="7" type="ORF">SLEP1_g35308</name>
</gene>
<proteinExistence type="inferred from homology"/>
<dbReference type="PANTHER" id="PTHR31707">
    <property type="entry name" value="PECTINESTERASE"/>
    <property type="match status" value="1"/>
</dbReference>
<organism evidence="7 8">
    <name type="scientific">Rubroshorea leprosula</name>
    <dbReference type="NCBI Taxonomy" id="152421"/>
    <lineage>
        <taxon>Eukaryota</taxon>
        <taxon>Viridiplantae</taxon>
        <taxon>Streptophyta</taxon>
        <taxon>Embryophyta</taxon>
        <taxon>Tracheophyta</taxon>
        <taxon>Spermatophyta</taxon>
        <taxon>Magnoliopsida</taxon>
        <taxon>eudicotyledons</taxon>
        <taxon>Gunneridae</taxon>
        <taxon>Pentapetalae</taxon>
        <taxon>rosids</taxon>
        <taxon>malvids</taxon>
        <taxon>Malvales</taxon>
        <taxon>Dipterocarpaceae</taxon>
        <taxon>Rubroshorea</taxon>
    </lineage>
</organism>
<feature type="domain" description="Pectinesterase inhibitor" evidence="6">
    <location>
        <begin position="2"/>
        <end position="111"/>
    </location>
</feature>
<evidence type="ECO:0000313" key="8">
    <source>
        <dbReference type="Proteomes" id="UP001054252"/>
    </source>
</evidence>
<dbReference type="InterPro" id="IPR012334">
    <property type="entry name" value="Pectin_lyas_fold"/>
</dbReference>
<dbReference type="SMART" id="SM00856">
    <property type="entry name" value="PMEI"/>
    <property type="match status" value="1"/>
</dbReference>
<dbReference type="Gene3D" id="2.160.20.10">
    <property type="entry name" value="Single-stranded right-handed beta-helix, Pectin lyase-like"/>
    <property type="match status" value="1"/>
</dbReference>
<evidence type="ECO:0000256" key="1">
    <source>
        <dbReference type="ARBA" id="ARBA00005184"/>
    </source>
</evidence>
<dbReference type="InterPro" id="IPR000070">
    <property type="entry name" value="Pectinesterase_cat"/>
</dbReference>
<keyword evidence="8" id="KW-1185">Reference proteome</keyword>
<evidence type="ECO:0000256" key="5">
    <source>
        <dbReference type="ARBA" id="ARBA00023085"/>
    </source>
</evidence>
<evidence type="ECO:0000256" key="2">
    <source>
        <dbReference type="ARBA" id="ARBA00006027"/>
    </source>
</evidence>
<dbReference type="GO" id="GO:0042545">
    <property type="term" value="P:cell wall modification"/>
    <property type="evidence" value="ECO:0007669"/>
    <property type="project" value="InterPro"/>
</dbReference>
<dbReference type="Pfam" id="PF01095">
    <property type="entry name" value="Pectinesterase"/>
    <property type="match status" value="1"/>
</dbReference>
<dbReference type="Proteomes" id="UP001054252">
    <property type="component" value="Unassembled WGS sequence"/>
</dbReference>
<dbReference type="Gene3D" id="1.20.140.40">
    <property type="entry name" value="Invertase/pectin methylesterase inhibitor family protein"/>
    <property type="match status" value="1"/>
</dbReference>
<dbReference type="GO" id="GO:0004857">
    <property type="term" value="F:enzyme inhibitor activity"/>
    <property type="evidence" value="ECO:0007669"/>
    <property type="project" value="InterPro"/>
</dbReference>
<name>A0AAV5KN30_9ROSI</name>
<evidence type="ECO:0000313" key="7">
    <source>
        <dbReference type="EMBL" id="GKV25936.1"/>
    </source>
</evidence>
<dbReference type="EMBL" id="BPVZ01000070">
    <property type="protein sequence ID" value="GKV25936.1"/>
    <property type="molecule type" value="Genomic_DNA"/>
</dbReference>
<keyword evidence="5" id="KW-0063">Aspartyl esterase</keyword>
<evidence type="ECO:0000256" key="3">
    <source>
        <dbReference type="ARBA" id="ARBA00007786"/>
    </source>
</evidence>
<dbReference type="NCBIfam" id="TIGR01614">
    <property type="entry name" value="PME_inhib"/>
    <property type="match status" value="1"/>
</dbReference>
<keyword evidence="4" id="KW-0378">Hydrolase</keyword>
<dbReference type="CDD" id="cd15798">
    <property type="entry name" value="PMEI-like_3"/>
    <property type="match status" value="1"/>
</dbReference>
<accession>A0AAV5KN30</accession>
<dbReference type="SUPFAM" id="SSF101148">
    <property type="entry name" value="Plant invertase/pectin methylesterase inhibitor"/>
    <property type="match status" value="1"/>
</dbReference>
<dbReference type="GO" id="GO:0030599">
    <property type="term" value="F:pectinesterase activity"/>
    <property type="evidence" value="ECO:0007669"/>
    <property type="project" value="InterPro"/>
</dbReference>
<comment type="similarity">
    <text evidence="2">In the N-terminal section; belongs to the PMEI family.</text>
</comment>
<protein>
    <recommendedName>
        <fullName evidence="6">Pectinesterase inhibitor domain-containing protein</fullName>
    </recommendedName>
</protein>
<reference evidence="7 8" key="1">
    <citation type="journal article" date="2021" name="Commun. Biol.">
        <title>The genome of Shorea leprosula (Dipterocarpaceae) highlights the ecological relevance of drought in aseasonal tropical rainforests.</title>
        <authorList>
            <person name="Ng K.K.S."/>
            <person name="Kobayashi M.J."/>
            <person name="Fawcett J.A."/>
            <person name="Hatakeyama M."/>
            <person name="Paape T."/>
            <person name="Ng C.H."/>
            <person name="Ang C.C."/>
            <person name="Tnah L.H."/>
            <person name="Lee C.T."/>
            <person name="Nishiyama T."/>
            <person name="Sese J."/>
            <person name="O'Brien M.J."/>
            <person name="Copetti D."/>
            <person name="Mohd Noor M.I."/>
            <person name="Ong R.C."/>
            <person name="Putra M."/>
            <person name="Sireger I.Z."/>
            <person name="Indrioko S."/>
            <person name="Kosugi Y."/>
            <person name="Izuno A."/>
            <person name="Isagi Y."/>
            <person name="Lee S.L."/>
            <person name="Shimizu K.K."/>
        </authorList>
    </citation>
    <scope>NUCLEOTIDE SEQUENCE [LARGE SCALE GENOMIC DNA]</scope>
    <source>
        <strain evidence="7">214</strain>
    </source>
</reference>
<evidence type="ECO:0000256" key="4">
    <source>
        <dbReference type="ARBA" id="ARBA00022801"/>
    </source>
</evidence>
<comment type="caution">
    <text evidence="7">The sequence shown here is derived from an EMBL/GenBank/DDBJ whole genome shotgun (WGS) entry which is preliminary data.</text>
</comment>
<dbReference type="InterPro" id="IPR035513">
    <property type="entry name" value="Invertase/methylesterase_inhib"/>
</dbReference>
<sequence length="269" mass="30018">MKVSVYPDQLKGKIMDTRVKAALDVCATVIDDALDRLNESVSTMEVGKGEKLPSTLKIDALKTWLSASITDQETCFDALDELNGTEHLAIHDELKTVMQNSTEFASNSLAIVTKILSLLADFNIPIHRKLPRVQETESDFPGWVSPDDRRLLQETTPSPDLIMAQDRSGKYKTIREAVAAVPNKSKTRFIIKVKARTYKENVNLDKSKWNVMMFGEGKTKTIITGKLNFIDGTPTFSTATFGKSSPLLSPHLIILGKKKKITWDMDVDM</sequence>
<dbReference type="AlphaFoldDB" id="A0AAV5KN30"/>
<comment type="similarity">
    <text evidence="3">In the C-terminal section; belongs to the pectinesterase family.</text>
</comment>
<dbReference type="Pfam" id="PF04043">
    <property type="entry name" value="PMEI"/>
    <property type="match status" value="1"/>
</dbReference>
<comment type="pathway">
    <text evidence="1">Glycan metabolism; pectin degradation; 2-dehydro-3-deoxy-D-gluconate from pectin: step 1/5.</text>
</comment>
<dbReference type="InterPro" id="IPR006501">
    <property type="entry name" value="Pectinesterase_inhib_dom"/>
</dbReference>
<dbReference type="SUPFAM" id="SSF51126">
    <property type="entry name" value="Pectin lyase-like"/>
    <property type="match status" value="1"/>
</dbReference>